<protein>
    <submittedName>
        <fullName evidence="1">Uncharacterized protein</fullName>
    </submittedName>
</protein>
<organism evidence="1">
    <name type="scientific">Dongbei arctic lamprey calicivirus 1</name>
    <dbReference type="NCBI Taxonomy" id="2116166"/>
    <lineage>
        <taxon>Viruses</taxon>
        <taxon>Riboviria</taxon>
        <taxon>Orthornavirae</taxon>
        <taxon>Pisuviricota</taxon>
        <taxon>Pisoniviricetes</taxon>
        <taxon>Picornavirales</taxon>
        <taxon>Caliciviridae</taxon>
    </lineage>
</organism>
<proteinExistence type="predicted"/>
<name>A0A2P1GMJ4_9CALI</name>
<accession>A0A2P1GMJ4</accession>
<dbReference type="EMBL" id="MG599967">
    <property type="protein sequence ID" value="AVM87211.1"/>
    <property type="molecule type" value="Genomic_RNA"/>
</dbReference>
<sequence length="117" mass="13118">MESGHNEFFGISASPSTVQPRGDFAAFYGLDKGRGMGHGTMAADYALQYRDQSFMRELVNRKETAFERAGVPAAYAHGLQPPILREITGTNYTGISFNNFPFDHYRMLPGRRNRNPP</sequence>
<evidence type="ECO:0000313" key="1">
    <source>
        <dbReference type="EMBL" id="AVM87211.1"/>
    </source>
</evidence>
<reference evidence="1" key="1">
    <citation type="journal article" date="2018" name="Nature">
        <title>The evolutionary history of vertebrate RNA viruses.</title>
        <authorList>
            <person name="Shi M."/>
            <person name="Lin X.D."/>
            <person name="Chen X."/>
            <person name="Tian J.H."/>
            <person name="Chen L.J."/>
            <person name="Li K."/>
            <person name="Wang W."/>
            <person name="Eden J.S."/>
            <person name="Shen J.J."/>
            <person name="Liu L."/>
            <person name="Holmes E.C."/>
            <person name="Zhang Y.Z."/>
        </authorList>
    </citation>
    <scope>NUCLEOTIDE SEQUENCE</scope>
    <source>
        <strain evidence="1">QSMC956</strain>
    </source>
</reference>